<sequence length="401" mass="42313">MVKGFVWLTLAYGLSQFYRACLAVFAPVLDAEIGLGADQVSTAVGLWFLAFAAMQIPVGWLLDHKSPRLTASILLLLGGGGGAVVFGLAQGALSIYMAMILIGIGCSPVLMTSFYIFARLAPHEKFGTLAGLVLGIGSLGNVLASAPLSIALEAIGWRATMFVLAGVTALVALALSRLVGDPPRVSRDRTQPKRKLSDLLRIYPLYPILIIAMVAYAPGAGLRGSWIGGYLSDVFGLGSIQIGNATIYMAIAMILGSFTFGPADRVIKSRKVIIGGSGIVTIVALLTLWHSGGQWPVVPTVALFMVVGFFTASYPQIMNHGRTLLPEDLVGRGVTLINLFSIGGVGVFQIITARLFAHAQVSAPTVVTPYGSVFVFFAVMLAIGLVIYVIDLKRFAGGAHD</sequence>
<evidence type="ECO:0000256" key="1">
    <source>
        <dbReference type="ARBA" id="ARBA00004651"/>
    </source>
</evidence>
<dbReference type="PROSITE" id="PS50850">
    <property type="entry name" value="MFS"/>
    <property type="match status" value="1"/>
</dbReference>
<evidence type="ECO:0000256" key="2">
    <source>
        <dbReference type="ARBA" id="ARBA00022475"/>
    </source>
</evidence>
<keyword evidence="5" id="KW-0472">Membrane</keyword>
<dbReference type="Gene3D" id="1.20.1250.20">
    <property type="entry name" value="MFS general substrate transporter like domains"/>
    <property type="match status" value="1"/>
</dbReference>
<dbReference type="Proteomes" id="UP000064920">
    <property type="component" value="Chromosome"/>
</dbReference>
<evidence type="ECO:0000256" key="4">
    <source>
        <dbReference type="ARBA" id="ARBA00022989"/>
    </source>
</evidence>
<protein>
    <submittedName>
        <fullName evidence="6">Arginine/ornithine antiporter ArcD</fullName>
    </submittedName>
</protein>
<keyword evidence="3" id="KW-0812">Transmembrane</keyword>
<evidence type="ECO:0000313" key="7">
    <source>
        <dbReference type="Proteomes" id="UP000064920"/>
    </source>
</evidence>
<proteinExistence type="predicted"/>
<reference evidence="6 7" key="1">
    <citation type="submission" date="2015-05" db="EMBL/GenBank/DDBJ databases">
        <authorList>
            <person name="Wang D.B."/>
            <person name="Wang M."/>
        </authorList>
    </citation>
    <scope>NUCLEOTIDE SEQUENCE [LARGE SCALE GENOMIC DNA]</scope>
    <source>
        <strain evidence="6 7">IMCC 12053</strain>
    </source>
</reference>
<dbReference type="OrthoDB" id="272777at2"/>
<dbReference type="InterPro" id="IPR011701">
    <property type="entry name" value="MFS"/>
</dbReference>
<keyword evidence="4" id="KW-1133">Transmembrane helix</keyword>
<dbReference type="AlphaFoldDB" id="A0A0N7HIL7"/>
<dbReference type="InterPro" id="IPR036259">
    <property type="entry name" value="MFS_trans_sf"/>
</dbReference>
<dbReference type="KEGG" id="cmar:IMCC12053_1626"/>
<dbReference type="RefSeq" id="WP_062217698.1">
    <property type="nucleotide sequence ID" value="NZ_CP012023.1"/>
</dbReference>
<gene>
    <name evidence="6" type="ORF">IMCC12053_1626</name>
</gene>
<dbReference type="GO" id="GO:0022857">
    <property type="term" value="F:transmembrane transporter activity"/>
    <property type="evidence" value="ECO:0007669"/>
    <property type="project" value="InterPro"/>
</dbReference>
<dbReference type="PATRIC" id="fig|1397108.4.peg.1660"/>
<keyword evidence="2" id="KW-1003">Cell membrane</keyword>
<evidence type="ECO:0000313" key="6">
    <source>
        <dbReference type="EMBL" id="ALI55573.1"/>
    </source>
</evidence>
<keyword evidence="7" id="KW-1185">Reference proteome</keyword>
<organism evidence="6 7">
    <name type="scientific">Celeribacter marinus</name>
    <dbReference type="NCBI Taxonomy" id="1397108"/>
    <lineage>
        <taxon>Bacteria</taxon>
        <taxon>Pseudomonadati</taxon>
        <taxon>Pseudomonadota</taxon>
        <taxon>Alphaproteobacteria</taxon>
        <taxon>Rhodobacterales</taxon>
        <taxon>Roseobacteraceae</taxon>
        <taxon>Celeribacter</taxon>
    </lineage>
</organism>
<accession>A0A0N7HIL7</accession>
<name>A0A0N7HIL7_9RHOB</name>
<dbReference type="STRING" id="1397108.IMCC12053_1626"/>
<dbReference type="GO" id="GO:0005886">
    <property type="term" value="C:plasma membrane"/>
    <property type="evidence" value="ECO:0007669"/>
    <property type="project" value="UniProtKB-SubCell"/>
</dbReference>
<dbReference type="InterPro" id="IPR050189">
    <property type="entry name" value="MFS_Efflux_Transporters"/>
</dbReference>
<dbReference type="InterPro" id="IPR020846">
    <property type="entry name" value="MFS_dom"/>
</dbReference>
<dbReference type="SUPFAM" id="SSF103473">
    <property type="entry name" value="MFS general substrate transporter"/>
    <property type="match status" value="1"/>
</dbReference>
<evidence type="ECO:0000256" key="5">
    <source>
        <dbReference type="ARBA" id="ARBA00023136"/>
    </source>
</evidence>
<dbReference type="PANTHER" id="PTHR43124:SF3">
    <property type="entry name" value="CHLORAMPHENICOL EFFLUX PUMP RV0191"/>
    <property type="match status" value="1"/>
</dbReference>
<evidence type="ECO:0000256" key="3">
    <source>
        <dbReference type="ARBA" id="ARBA00022692"/>
    </source>
</evidence>
<comment type="subcellular location">
    <subcellularLocation>
        <location evidence="1">Cell membrane</location>
        <topology evidence="1">Multi-pass membrane protein</topology>
    </subcellularLocation>
</comment>
<dbReference type="PANTHER" id="PTHR43124">
    <property type="entry name" value="PURINE EFFLUX PUMP PBUE"/>
    <property type="match status" value="1"/>
</dbReference>
<dbReference type="Pfam" id="PF07690">
    <property type="entry name" value="MFS_1"/>
    <property type="match status" value="1"/>
</dbReference>
<dbReference type="EMBL" id="CP012023">
    <property type="protein sequence ID" value="ALI55573.1"/>
    <property type="molecule type" value="Genomic_DNA"/>
</dbReference>